<evidence type="ECO:0000256" key="1">
    <source>
        <dbReference type="SAM" id="MobiDB-lite"/>
    </source>
</evidence>
<dbReference type="Proteomes" id="UP000324767">
    <property type="component" value="Unassembled WGS sequence"/>
</dbReference>
<reference evidence="2 3" key="1">
    <citation type="submission" date="2019-09" db="EMBL/GenBank/DDBJ databases">
        <title>The hologenome of the rock-dwelling lichen Lasallia pustulata.</title>
        <authorList>
            <person name="Greshake Tzovaras B."/>
            <person name="Segers F."/>
            <person name="Bicker A."/>
            <person name="Dal Grande F."/>
            <person name="Otte J."/>
            <person name="Hankeln T."/>
            <person name="Schmitt I."/>
            <person name="Ebersberger I."/>
        </authorList>
    </citation>
    <scope>NUCLEOTIDE SEQUENCE [LARGE SCALE GENOMIC DNA]</scope>
    <source>
        <strain evidence="2">A1-1</strain>
    </source>
</reference>
<accession>A0A5M8PD28</accession>
<comment type="caution">
    <text evidence="2">The sequence shown here is derived from an EMBL/GenBank/DDBJ whole genome shotgun (WGS) entry which is preliminary data.</text>
</comment>
<organism evidence="2 3">
    <name type="scientific">Lasallia pustulata</name>
    <dbReference type="NCBI Taxonomy" id="136370"/>
    <lineage>
        <taxon>Eukaryota</taxon>
        <taxon>Fungi</taxon>
        <taxon>Dikarya</taxon>
        <taxon>Ascomycota</taxon>
        <taxon>Pezizomycotina</taxon>
        <taxon>Lecanoromycetes</taxon>
        <taxon>OSLEUM clade</taxon>
        <taxon>Umbilicariomycetidae</taxon>
        <taxon>Umbilicariales</taxon>
        <taxon>Umbilicariaceae</taxon>
        <taxon>Lasallia</taxon>
    </lineage>
</organism>
<gene>
    <name evidence="2" type="ORF">FRX48_08983</name>
</gene>
<proteinExistence type="predicted"/>
<feature type="region of interest" description="Disordered" evidence="1">
    <location>
        <begin position="32"/>
        <end position="70"/>
    </location>
</feature>
<sequence>MGRGGYNGVASKVHARTGTACMPTIQVSFGRGGYNSTARSAVPDSPQASHEPSSPTITTPTARDNSWRPRTRQHGHFLEFLIRGRLDRVNISVGLGI</sequence>
<feature type="compositionally biased region" description="Polar residues" evidence="1">
    <location>
        <begin position="46"/>
        <end position="64"/>
    </location>
</feature>
<evidence type="ECO:0000313" key="3">
    <source>
        <dbReference type="Proteomes" id="UP000324767"/>
    </source>
</evidence>
<name>A0A5M8PD28_9LECA</name>
<dbReference type="EMBL" id="VXIT01000019">
    <property type="protein sequence ID" value="KAA6407181.1"/>
    <property type="molecule type" value="Genomic_DNA"/>
</dbReference>
<evidence type="ECO:0000313" key="2">
    <source>
        <dbReference type="EMBL" id="KAA6407181.1"/>
    </source>
</evidence>
<protein>
    <submittedName>
        <fullName evidence="2">Uncharacterized protein</fullName>
    </submittedName>
</protein>
<dbReference type="AlphaFoldDB" id="A0A5M8PD28"/>